<dbReference type="SUPFAM" id="SSF48403">
    <property type="entry name" value="Ankyrin repeat"/>
    <property type="match status" value="1"/>
</dbReference>
<evidence type="ECO:0000313" key="1">
    <source>
        <dbReference type="EMBL" id="CAA3027423.1"/>
    </source>
</evidence>
<accession>A0A8S0VBM6</accession>
<dbReference type="EMBL" id="CACTIH010009203">
    <property type="protein sequence ID" value="CAA3027423.1"/>
    <property type="molecule type" value="Genomic_DNA"/>
</dbReference>
<reference evidence="1 2" key="1">
    <citation type="submission" date="2019-12" db="EMBL/GenBank/DDBJ databases">
        <authorList>
            <person name="Alioto T."/>
            <person name="Alioto T."/>
            <person name="Gomez Garrido J."/>
        </authorList>
    </citation>
    <scope>NUCLEOTIDE SEQUENCE [LARGE SCALE GENOMIC DNA]</scope>
</reference>
<dbReference type="OrthoDB" id="1847170at2759"/>
<name>A0A8S0VBM6_OLEEU</name>
<dbReference type="SMART" id="SM00248">
    <property type="entry name" value="ANK"/>
    <property type="match status" value="5"/>
</dbReference>
<dbReference type="Pfam" id="PF12796">
    <property type="entry name" value="Ank_2"/>
    <property type="match status" value="2"/>
</dbReference>
<dbReference type="AlphaFoldDB" id="A0A8S0VBM6"/>
<dbReference type="Gramene" id="OE9A064919T1">
    <property type="protein sequence ID" value="OE9A064919C1"/>
    <property type="gene ID" value="OE9A064919"/>
</dbReference>
<protein>
    <submittedName>
        <fullName evidence="1">Ankyrin repeat-containing At5g02620-like</fullName>
    </submittedName>
</protein>
<dbReference type="Proteomes" id="UP000594638">
    <property type="component" value="Unassembled WGS sequence"/>
</dbReference>
<evidence type="ECO:0000313" key="2">
    <source>
        <dbReference type="Proteomes" id="UP000594638"/>
    </source>
</evidence>
<dbReference type="Gene3D" id="1.25.40.20">
    <property type="entry name" value="Ankyrin repeat-containing domain"/>
    <property type="match status" value="2"/>
</dbReference>
<proteinExistence type="predicted"/>
<dbReference type="PANTHER" id="PTHR24121">
    <property type="entry name" value="NO MECHANORECEPTOR POTENTIAL C, ISOFORM D-RELATED"/>
    <property type="match status" value="1"/>
</dbReference>
<dbReference type="InterPro" id="IPR002110">
    <property type="entry name" value="Ankyrin_rpt"/>
</dbReference>
<gene>
    <name evidence="1" type="ORF">OLEA9_A064919</name>
</gene>
<sequence>MDSSLYRAAQEGNLNALRETMELIGTTKLTPKMNTLLHVVAQCNNSRECALVILGKNESLLYEVNSDGENALHIAARNGKMNVGKAMMEIAERLDGELEAGGEALKKLLTWKNGNGDTTLHEAIKNNQPDMSVASRVIRIAFYIGNSEWKIAPSPVYTGPEGRTALHAVASYNWKGISEKLLKKHPTIITKVDDRGWSAIHYAALCGSNEVADELLKADKSIAYMVAGKDNNIRQLFI</sequence>
<dbReference type="PANTHER" id="PTHR24121:SF22">
    <property type="entry name" value="PROTEIN ACCELERATED CELL DEATH 6-LIKE"/>
    <property type="match status" value="1"/>
</dbReference>
<organism evidence="1 2">
    <name type="scientific">Olea europaea subsp. europaea</name>
    <dbReference type="NCBI Taxonomy" id="158383"/>
    <lineage>
        <taxon>Eukaryota</taxon>
        <taxon>Viridiplantae</taxon>
        <taxon>Streptophyta</taxon>
        <taxon>Embryophyta</taxon>
        <taxon>Tracheophyta</taxon>
        <taxon>Spermatophyta</taxon>
        <taxon>Magnoliopsida</taxon>
        <taxon>eudicotyledons</taxon>
        <taxon>Gunneridae</taxon>
        <taxon>Pentapetalae</taxon>
        <taxon>asterids</taxon>
        <taxon>lamiids</taxon>
        <taxon>Lamiales</taxon>
        <taxon>Oleaceae</taxon>
        <taxon>Oleeae</taxon>
        <taxon>Olea</taxon>
    </lineage>
</organism>
<keyword evidence="2" id="KW-1185">Reference proteome</keyword>
<dbReference type="InterPro" id="IPR036770">
    <property type="entry name" value="Ankyrin_rpt-contain_sf"/>
</dbReference>
<comment type="caution">
    <text evidence="1">The sequence shown here is derived from an EMBL/GenBank/DDBJ whole genome shotgun (WGS) entry which is preliminary data.</text>
</comment>